<dbReference type="InterPro" id="IPR045344">
    <property type="entry name" value="C-JID"/>
</dbReference>
<evidence type="ECO:0000313" key="6">
    <source>
        <dbReference type="RefSeq" id="XP_060673943.1"/>
    </source>
</evidence>
<gene>
    <name evidence="6" type="primary">LOC132804064</name>
</gene>
<evidence type="ECO:0000259" key="3">
    <source>
        <dbReference type="Pfam" id="PF20160"/>
    </source>
</evidence>
<organism evidence="5 6">
    <name type="scientific">Ziziphus jujuba</name>
    <name type="common">Chinese jujube</name>
    <name type="synonym">Ziziphus sativa</name>
    <dbReference type="NCBI Taxonomy" id="326968"/>
    <lineage>
        <taxon>Eukaryota</taxon>
        <taxon>Viridiplantae</taxon>
        <taxon>Streptophyta</taxon>
        <taxon>Embryophyta</taxon>
        <taxon>Tracheophyta</taxon>
        <taxon>Spermatophyta</taxon>
        <taxon>Magnoliopsida</taxon>
        <taxon>eudicotyledons</taxon>
        <taxon>Gunneridae</taxon>
        <taxon>Pentapetalae</taxon>
        <taxon>rosids</taxon>
        <taxon>fabids</taxon>
        <taxon>Rosales</taxon>
        <taxon>Rhamnaceae</taxon>
        <taxon>Paliureae</taxon>
        <taxon>Ziziphus</taxon>
    </lineage>
</organism>
<reference evidence="6" key="1">
    <citation type="submission" date="2025-08" db="UniProtKB">
        <authorList>
            <consortium name="RefSeq"/>
        </authorList>
    </citation>
    <scope>IDENTIFICATION</scope>
    <source>
        <tissue evidence="6">Seedling</tissue>
    </source>
</reference>
<dbReference type="SUPFAM" id="SSF52540">
    <property type="entry name" value="P-loop containing nucleoside triphosphate hydrolases"/>
    <property type="match status" value="1"/>
</dbReference>
<feature type="domain" description="Disease resistance protein Roq1-like winged-helix" evidence="4">
    <location>
        <begin position="103"/>
        <end position="168"/>
    </location>
</feature>
<dbReference type="GeneID" id="132804064"/>
<evidence type="ECO:0000313" key="5">
    <source>
        <dbReference type="Proteomes" id="UP001652623"/>
    </source>
</evidence>
<keyword evidence="2" id="KW-0677">Repeat</keyword>
<dbReference type="RefSeq" id="XP_060673943.1">
    <property type="nucleotide sequence ID" value="XM_060817960.1"/>
</dbReference>
<dbReference type="InterPro" id="IPR027417">
    <property type="entry name" value="P-loop_NTPase"/>
</dbReference>
<evidence type="ECO:0000256" key="2">
    <source>
        <dbReference type="ARBA" id="ARBA00022737"/>
    </source>
</evidence>
<proteinExistence type="predicted"/>
<dbReference type="InterPro" id="IPR042197">
    <property type="entry name" value="Apaf_helical"/>
</dbReference>
<dbReference type="PANTHER" id="PTHR11017:SF479">
    <property type="entry name" value="DISEASE RESISTANCE PROTEIN (TIR-NBS-LRR CLASS) FAMILY"/>
    <property type="match status" value="1"/>
</dbReference>
<keyword evidence="5" id="KW-1185">Reference proteome</keyword>
<dbReference type="Gene3D" id="1.10.8.430">
    <property type="entry name" value="Helical domain of apoptotic protease-activating factors"/>
    <property type="match status" value="1"/>
</dbReference>
<dbReference type="SUPFAM" id="SSF46785">
    <property type="entry name" value="Winged helix' DNA-binding domain"/>
    <property type="match status" value="1"/>
</dbReference>
<dbReference type="InterPro" id="IPR032675">
    <property type="entry name" value="LRR_dom_sf"/>
</dbReference>
<dbReference type="Pfam" id="PF23282">
    <property type="entry name" value="WHD_ROQ1"/>
    <property type="match status" value="1"/>
</dbReference>
<evidence type="ECO:0000256" key="1">
    <source>
        <dbReference type="ARBA" id="ARBA00022614"/>
    </source>
</evidence>
<dbReference type="PANTHER" id="PTHR11017">
    <property type="entry name" value="LEUCINE-RICH REPEAT-CONTAINING PROTEIN"/>
    <property type="match status" value="1"/>
</dbReference>
<dbReference type="InterPro" id="IPR058192">
    <property type="entry name" value="WHD_ROQ1-like"/>
</dbReference>
<dbReference type="Pfam" id="PF20160">
    <property type="entry name" value="C-JID"/>
    <property type="match status" value="1"/>
</dbReference>
<accession>A0ABM4AB41</accession>
<sequence>MSMCLGKQTNRIHKVKRLNGIESLDLFRLHAFPENPVTTDDGMVLEVIRYAHGNPPVLKVLGCFLCRRDKTVWQSALKKLKRDQNLEIQQVLKISYDRLDNGSKDMFLDIAFLYNSSFTRDHAKSILGDAVEMEITLLIEKCLIEHDEGNELRMHDLLPQMGQEIVRDEDKEPGNRSRLCDAMEVCNVLENCTGTTAVEVISLNMFEVEKNVIVHPGAFSNMRNLRLLSVYNGHDYTGRYMLIQKFKLSIPQALHFYLPTKLRFLQWDSYPSKSLPPKFIPENLVGLLLRGSHVEKLWNSHKVVAVQAWFSFVHPFKNLDELTYVNLNGCSKLRYVEGMFKRPEELSESWIQKFKSNVWPYPSQAHISQKFAPNLRCLLLRETAIETVPPSIVYLSGLVELDLGFCKRLKSLPTRICHLNSLEELDLGGCEKLKTLPEILDPMGRFKRLYLSESGIRELPESIENLIEIFARDSIQFLRFLPTISSRRLSVCKRGCKSWSDYFTFYGCGKLDQNTRKMLADQALFHILSRLNGFSAGGCRSDYFCYPGDEIPEWFDHQTCGNSISNIVSPPNWNDPEFLSFAFCIVLHQNKLDLRSYFVIKWIFNSQRFRFGYEFPCLCADKFKDREVSSDHMIMAHVTKWVFQHEYELNLPDVSFHASLYLKDSSGIKKFGVRFIYRQDLERLYEKAERKNKTRFNECCESSGSEAVDSLGEEDDYKRHFRIYKNTGGLIR</sequence>
<dbReference type="Proteomes" id="UP001652623">
    <property type="component" value="Chromosome 6"/>
</dbReference>
<keyword evidence="1" id="KW-0433">Leucine-rich repeat</keyword>
<dbReference type="InterPro" id="IPR036390">
    <property type="entry name" value="WH_DNA-bd_sf"/>
</dbReference>
<evidence type="ECO:0000259" key="4">
    <source>
        <dbReference type="Pfam" id="PF23282"/>
    </source>
</evidence>
<dbReference type="Gene3D" id="3.80.10.10">
    <property type="entry name" value="Ribonuclease Inhibitor"/>
    <property type="match status" value="1"/>
</dbReference>
<feature type="domain" description="C-JID" evidence="3">
    <location>
        <begin position="547"/>
        <end position="682"/>
    </location>
</feature>
<name>A0ABM4AB41_ZIZJJ</name>
<dbReference type="SUPFAM" id="SSF52058">
    <property type="entry name" value="L domain-like"/>
    <property type="match status" value="1"/>
</dbReference>
<protein>
    <submittedName>
        <fullName evidence="6">Disease resistance protein RPS4B-like</fullName>
    </submittedName>
</protein>
<dbReference type="InterPro" id="IPR044974">
    <property type="entry name" value="Disease_R_plants"/>
</dbReference>